<keyword evidence="2" id="KW-0479">Metal-binding</keyword>
<evidence type="ECO:0000256" key="9">
    <source>
        <dbReference type="PROSITE-ProRule" id="PRU00042"/>
    </source>
</evidence>
<feature type="domain" description="C2H2-type" evidence="10">
    <location>
        <begin position="545"/>
        <end position="574"/>
    </location>
</feature>
<evidence type="ECO:0000256" key="7">
    <source>
        <dbReference type="ARBA" id="ARBA00023163"/>
    </source>
</evidence>
<dbReference type="InterPro" id="IPR050636">
    <property type="entry name" value="C2H2-ZF_domain-containing"/>
</dbReference>
<dbReference type="Proteomes" id="UP001378592">
    <property type="component" value="Unassembled WGS sequence"/>
</dbReference>
<dbReference type="PANTHER" id="PTHR47772">
    <property type="entry name" value="ZINC FINGER PROTEIN 200"/>
    <property type="match status" value="1"/>
</dbReference>
<protein>
    <recommendedName>
        <fullName evidence="10">C2H2-type domain-containing protein</fullName>
    </recommendedName>
</protein>
<evidence type="ECO:0000256" key="3">
    <source>
        <dbReference type="ARBA" id="ARBA00022737"/>
    </source>
</evidence>
<feature type="domain" description="C2H2-type" evidence="10">
    <location>
        <begin position="721"/>
        <end position="753"/>
    </location>
</feature>
<evidence type="ECO:0000256" key="6">
    <source>
        <dbReference type="ARBA" id="ARBA00023015"/>
    </source>
</evidence>
<keyword evidence="5" id="KW-0862">Zinc</keyword>
<dbReference type="SUPFAM" id="SSF57667">
    <property type="entry name" value="beta-beta-alpha zinc fingers"/>
    <property type="match status" value="6"/>
</dbReference>
<evidence type="ECO:0000256" key="5">
    <source>
        <dbReference type="ARBA" id="ARBA00022833"/>
    </source>
</evidence>
<comment type="caution">
    <text evidence="11">The sequence shown here is derived from an EMBL/GenBank/DDBJ whole genome shotgun (WGS) entry which is preliminary data.</text>
</comment>
<organism evidence="11 12">
    <name type="scientific">Gryllus longicercus</name>
    <dbReference type="NCBI Taxonomy" id="2509291"/>
    <lineage>
        <taxon>Eukaryota</taxon>
        <taxon>Metazoa</taxon>
        <taxon>Ecdysozoa</taxon>
        <taxon>Arthropoda</taxon>
        <taxon>Hexapoda</taxon>
        <taxon>Insecta</taxon>
        <taxon>Pterygota</taxon>
        <taxon>Neoptera</taxon>
        <taxon>Polyneoptera</taxon>
        <taxon>Orthoptera</taxon>
        <taxon>Ensifera</taxon>
        <taxon>Gryllidea</taxon>
        <taxon>Grylloidea</taxon>
        <taxon>Gryllidae</taxon>
        <taxon>Gryllinae</taxon>
        <taxon>Gryllus</taxon>
    </lineage>
</organism>
<dbReference type="AlphaFoldDB" id="A0AAN9VI58"/>
<name>A0AAN9VI58_9ORTH</name>
<feature type="domain" description="C2H2-type" evidence="10">
    <location>
        <begin position="575"/>
        <end position="602"/>
    </location>
</feature>
<proteinExistence type="predicted"/>
<keyword evidence="3" id="KW-0677">Repeat</keyword>
<reference evidence="11 12" key="1">
    <citation type="submission" date="2024-03" db="EMBL/GenBank/DDBJ databases">
        <title>The genome assembly and annotation of the cricket Gryllus longicercus Weissman &amp; Gray.</title>
        <authorList>
            <person name="Szrajer S."/>
            <person name="Gray D."/>
            <person name="Ylla G."/>
        </authorList>
    </citation>
    <scope>NUCLEOTIDE SEQUENCE [LARGE SCALE GENOMIC DNA]</scope>
    <source>
        <strain evidence="11">DAG 2021-001</strain>
        <tissue evidence="11">Whole body minus gut</tissue>
    </source>
</reference>
<keyword evidence="12" id="KW-1185">Reference proteome</keyword>
<gene>
    <name evidence="11" type="ORF">R5R35_014542</name>
</gene>
<dbReference type="Pfam" id="PF13894">
    <property type="entry name" value="zf-C2H2_4"/>
    <property type="match status" value="1"/>
</dbReference>
<feature type="domain" description="C2H2-type" evidence="10">
    <location>
        <begin position="754"/>
        <end position="782"/>
    </location>
</feature>
<dbReference type="Pfam" id="PF00096">
    <property type="entry name" value="zf-C2H2"/>
    <property type="match status" value="5"/>
</dbReference>
<sequence length="967" mass="107283">MAHMLFDALSGVSLDNHTVQSILDSTTLTSTGPPTTITLDEEDVFQCGKCKKQFTSFSLFMCHKKEHTAAGDHFQESEAAESANFQQLEVQALDNSICASELCQPIILSEADILSFSIDDEDPLNIASTQVTSSAPNVPDGSSFIATNTESSGMKHLTDGTNSFEGASQPIILTSQSQQFSSGLPCIQQVTSQGKLNSCSGVSCGKDVSQNINILATCPERNPKGCKVLLPNIDYIEETDNGALLLECDKASDKLLQYGNGTVESDGTVLLDYCDGDARKTCKVLLSNGEYTETSIEYIDNTTDFCEYSNITGVCESGAEVGPETVSVSFLDVINSSNGSSVTLDLSKAINEVVDTTQISAHDQNFSVAITNQHNSAVTEVDPLSGDICQNLGNEYGSGEQLLDSKDNGRSSTVKAPKLKCHYCNKMFAKNFDLQQHLRSHTGEKPFQCVVCGRAFSQKSNVKKHMATHKVWPDGFSRTLPKEPLQILEKPPSNEGCKKTKEASDDGENIIVIDRSYVCQYCDTSFTSYFELKTHMKKHSHQKVYKCVQRNCQKTFEDLDSFLKHTKVHTDEVQYCCHVCFKKFNTLADLGIHQYTHNSWNKTNNKNTRYFLCMKCKSKFTSSKALDHHLSTTNHHFPCAHCGKVFTCERYLRRHLPTHGTPERYTCPTCGKGFRTEQYLNTHRLIHSGVKPYTCMHCPAAFNRKDKLARHSLIHQSVKKFKCPFQSYLGCSKEFNRQDKLKVHILTHSAVKPFHCRKCNKMFHKQSQLKEHERGHHATDAPFSCVQCGLRFKKKVHLSTHVCGSGEGPLEPNTCQEKSLETVPLEAITAKQTRGRRFRKVRCKKPLSSLSKEIDNISGQKESAKVIAPSVNHTDSNGENEIDGVPTIEIIVMPVSMKQRNDEKKGVFHVTFPSSPNGGEMQTKSVQSNVSNALDNSSKHVPEGHNGQTLMASVEALDEEMKVDAVA</sequence>
<dbReference type="PROSITE" id="PS50157">
    <property type="entry name" value="ZINC_FINGER_C2H2_2"/>
    <property type="match status" value="11"/>
</dbReference>
<keyword evidence="7" id="KW-0804">Transcription</keyword>
<dbReference type="GO" id="GO:0005634">
    <property type="term" value="C:nucleus"/>
    <property type="evidence" value="ECO:0007669"/>
    <property type="project" value="UniProtKB-SubCell"/>
</dbReference>
<evidence type="ECO:0000256" key="4">
    <source>
        <dbReference type="ARBA" id="ARBA00022771"/>
    </source>
</evidence>
<dbReference type="Gene3D" id="3.30.160.60">
    <property type="entry name" value="Classic Zinc Finger"/>
    <property type="match status" value="9"/>
</dbReference>
<dbReference type="InterPro" id="IPR036236">
    <property type="entry name" value="Znf_C2H2_sf"/>
</dbReference>
<feature type="domain" description="C2H2-type" evidence="10">
    <location>
        <begin position="447"/>
        <end position="469"/>
    </location>
</feature>
<feature type="domain" description="C2H2-type" evidence="10">
    <location>
        <begin position="693"/>
        <end position="720"/>
    </location>
</feature>
<feature type="domain" description="C2H2-type" evidence="10">
    <location>
        <begin position="665"/>
        <end position="692"/>
    </location>
</feature>
<feature type="domain" description="C2H2-type" evidence="10">
    <location>
        <begin position="637"/>
        <end position="664"/>
    </location>
</feature>
<dbReference type="FunFam" id="3.30.160.60:FF:000446">
    <property type="entry name" value="Zinc finger protein"/>
    <property type="match status" value="1"/>
</dbReference>
<evidence type="ECO:0000313" key="11">
    <source>
        <dbReference type="EMBL" id="KAK7862987.1"/>
    </source>
</evidence>
<evidence type="ECO:0000313" key="12">
    <source>
        <dbReference type="Proteomes" id="UP001378592"/>
    </source>
</evidence>
<evidence type="ECO:0000256" key="2">
    <source>
        <dbReference type="ARBA" id="ARBA00022723"/>
    </source>
</evidence>
<comment type="subcellular location">
    <subcellularLocation>
        <location evidence="1">Nucleus</location>
    </subcellularLocation>
</comment>
<dbReference type="GO" id="GO:0008270">
    <property type="term" value="F:zinc ion binding"/>
    <property type="evidence" value="ECO:0007669"/>
    <property type="project" value="UniProtKB-KW"/>
</dbReference>
<feature type="domain" description="C2H2-type" evidence="10">
    <location>
        <begin position="517"/>
        <end position="544"/>
    </location>
</feature>
<accession>A0AAN9VI58</accession>
<dbReference type="InterPro" id="IPR013087">
    <property type="entry name" value="Znf_C2H2_type"/>
</dbReference>
<evidence type="ECO:0000256" key="8">
    <source>
        <dbReference type="ARBA" id="ARBA00023242"/>
    </source>
</evidence>
<dbReference type="FunFam" id="3.30.160.60:FF:000340">
    <property type="entry name" value="zinc finger protein 473 isoform X1"/>
    <property type="match status" value="1"/>
</dbReference>
<keyword evidence="8" id="KW-0539">Nucleus</keyword>
<dbReference type="PANTHER" id="PTHR47772:SF13">
    <property type="entry name" value="GASTRULA ZINC FINGER PROTEIN XLCGF49.1-LIKE-RELATED"/>
    <property type="match status" value="1"/>
</dbReference>
<dbReference type="EMBL" id="JAZDUA010000246">
    <property type="protein sequence ID" value="KAK7862987.1"/>
    <property type="molecule type" value="Genomic_DNA"/>
</dbReference>
<dbReference type="SMART" id="SM00355">
    <property type="entry name" value="ZnF_C2H2"/>
    <property type="match status" value="13"/>
</dbReference>
<dbReference type="FunFam" id="3.30.160.60:FF:000679">
    <property type="entry name" value="Zinc finger protein 341"/>
    <property type="match status" value="1"/>
</dbReference>
<keyword evidence="6" id="KW-0805">Transcription regulation</keyword>
<feature type="domain" description="C2H2-type" evidence="10">
    <location>
        <begin position="419"/>
        <end position="446"/>
    </location>
</feature>
<evidence type="ECO:0000259" key="10">
    <source>
        <dbReference type="PROSITE" id="PS50157"/>
    </source>
</evidence>
<evidence type="ECO:0000256" key="1">
    <source>
        <dbReference type="ARBA" id="ARBA00004123"/>
    </source>
</evidence>
<keyword evidence="4 9" id="KW-0863">Zinc-finger</keyword>
<dbReference type="PROSITE" id="PS00028">
    <property type="entry name" value="ZINC_FINGER_C2H2_1"/>
    <property type="match status" value="10"/>
</dbReference>
<feature type="domain" description="C2H2-type" evidence="10">
    <location>
        <begin position="45"/>
        <end position="72"/>
    </location>
</feature>